<evidence type="ECO:0000313" key="1">
    <source>
        <dbReference type="EMBL" id="KIH55620.1"/>
    </source>
</evidence>
<protein>
    <submittedName>
        <fullName evidence="1">Uncharacterized protein</fullName>
    </submittedName>
</protein>
<name>A0A0C2G3U3_9BILA</name>
<dbReference type="GO" id="GO:0045087">
    <property type="term" value="P:innate immune response"/>
    <property type="evidence" value="ECO:0007669"/>
    <property type="project" value="TreeGrafter"/>
</dbReference>
<organism evidence="1 2">
    <name type="scientific">Ancylostoma duodenale</name>
    <dbReference type="NCBI Taxonomy" id="51022"/>
    <lineage>
        <taxon>Eukaryota</taxon>
        <taxon>Metazoa</taxon>
        <taxon>Ecdysozoa</taxon>
        <taxon>Nematoda</taxon>
        <taxon>Chromadorea</taxon>
        <taxon>Rhabditida</taxon>
        <taxon>Rhabditina</taxon>
        <taxon>Rhabditomorpha</taxon>
        <taxon>Strongyloidea</taxon>
        <taxon>Ancylostomatidae</taxon>
        <taxon>Ancylostomatinae</taxon>
        <taxon>Ancylostoma</taxon>
    </lineage>
</organism>
<accession>A0A0C2G3U3</accession>
<dbReference type="PANTHER" id="PTHR23208">
    <property type="entry name" value="LYSOZYME PROTEIN"/>
    <property type="match status" value="1"/>
</dbReference>
<dbReference type="PANTHER" id="PTHR23208:SF14">
    <property type="entry name" value="GLYCOSIDE HYDROLASE FAMILY 25 PROTEIN-RELATED"/>
    <property type="match status" value="1"/>
</dbReference>
<dbReference type="InterPro" id="IPR017853">
    <property type="entry name" value="GH"/>
</dbReference>
<dbReference type="OrthoDB" id="2251794at2759"/>
<evidence type="ECO:0000313" key="2">
    <source>
        <dbReference type="Proteomes" id="UP000054047"/>
    </source>
</evidence>
<reference evidence="1 2" key="1">
    <citation type="submission" date="2013-12" db="EMBL/GenBank/DDBJ databases">
        <title>Draft genome of the parsitic nematode Ancylostoma duodenale.</title>
        <authorList>
            <person name="Mitreva M."/>
        </authorList>
    </citation>
    <scope>NUCLEOTIDE SEQUENCE [LARGE SCALE GENOMIC DNA]</scope>
    <source>
        <strain evidence="1 2">Zhejiang</strain>
    </source>
</reference>
<dbReference type="GO" id="GO:0007165">
    <property type="term" value="P:signal transduction"/>
    <property type="evidence" value="ECO:0007669"/>
    <property type="project" value="TreeGrafter"/>
</dbReference>
<keyword evidence="2" id="KW-1185">Reference proteome</keyword>
<gene>
    <name evidence="1" type="ORF">ANCDUO_14218</name>
</gene>
<dbReference type="InterPro" id="IPR051595">
    <property type="entry name" value="GH25_Enzymes"/>
</dbReference>
<dbReference type="AlphaFoldDB" id="A0A0C2G3U3"/>
<dbReference type="Proteomes" id="UP000054047">
    <property type="component" value="Unassembled WGS sequence"/>
</dbReference>
<dbReference type="SUPFAM" id="SSF51445">
    <property type="entry name" value="(Trans)glycosidases"/>
    <property type="match status" value="1"/>
</dbReference>
<proteinExistence type="predicted"/>
<dbReference type="EMBL" id="KN737029">
    <property type="protein sequence ID" value="KIH55620.1"/>
    <property type="molecule type" value="Genomic_DNA"/>
</dbReference>
<sequence>MASIVATRATYNQYLSKSMPPARQLRVEKLAYAAEVFGEVTPSQMACLRKENYMVALVEAYSNGEFKQNAIPTAWNAVYTETLKCRKLLGNMGIEVYMTPDATLKKSAKQQVDETIMGLISKGLTVTDLWIKVTDLSKWSPSISFNNVFLYELVNAVKSHGRKVGIITDSEAFYKITPGLDHYSDDVRLWYGDSSPVTCTGQEGADFGDSSHLLAGGSLMPNSIALERRFAVSPSTVTLYRPLPSGLHPHKQSSLS</sequence>